<gene>
    <name evidence="2" type="ORF">B296_00034208</name>
</gene>
<evidence type="ECO:0000313" key="3">
    <source>
        <dbReference type="Proteomes" id="UP000287651"/>
    </source>
</evidence>
<sequence>MASSFGRLGMATNTPLSAYKPLHEYRILRVSNSSHLCELCITLSVVVQHIPLCTVSFFTKCLACLEHRQVWLPMSSCSSNSAIRIFVRYTFFVLPSLLVLVVPLARGLVVPLNAKHRCSLL</sequence>
<keyword evidence="1" id="KW-0812">Transmembrane</keyword>
<reference evidence="2 3" key="1">
    <citation type="journal article" date="2014" name="Agronomy (Basel)">
        <title>A Draft Genome Sequence for Ensete ventricosum, the Drought-Tolerant Tree Against Hunger.</title>
        <authorList>
            <person name="Harrison J."/>
            <person name="Moore K.A."/>
            <person name="Paszkiewicz K."/>
            <person name="Jones T."/>
            <person name="Grant M."/>
            <person name="Ambacheew D."/>
            <person name="Muzemil S."/>
            <person name="Studholme D.J."/>
        </authorList>
    </citation>
    <scope>NUCLEOTIDE SEQUENCE [LARGE SCALE GENOMIC DNA]</scope>
</reference>
<protein>
    <submittedName>
        <fullName evidence="2">Uncharacterized protein</fullName>
    </submittedName>
</protein>
<keyword evidence="1" id="KW-1133">Transmembrane helix</keyword>
<keyword evidence="1" id="KW-0472">Membrane</keyword>
<feature type="transmembrane region" description="Helical" evidence="1">
    <location>
        <begin position="85"/>
        <end position="105"/>
    </location>
</feature>
<name>A0A426YQ58_ENSVE</name>
<evidence type="ECO:0000256" key="1">
    <source>
        <dbReference type="SAM" id="Phobius"/>
    </source>
</evidence>
<evidence type="ECO:0000313" key="2">
    <source>
        <dbReference type="EMBL" id="RRT53844.1"/>
    </source>
</evidence>
<proteinExistence type="predicted"/>
<comment type="caution">
    <text evidence="2">The sequence shown here is derived from an EMBL/GenBank/DDBJ whole genome shotgun (WGS) entry which is preliminary data.</text>
</comment>
<dbReference type="EMBL" id="AMZH03010913">
    <property type="protein sequence ID" value="RRT53844.1"/>
    <property type="molecule type" value="Genomic_DNA"/>
</dbReference>
<accession>A0A426YQ58</accession>
<organism evidence="2 3">
    <name type="scientific">Ensete ventricosum</name>
    <name type="common">Abyssinian banana</name>
    <name type="synonym">Musa ensete</name>
    <dbReference type="NCBI Taxonomy" id="4639"/>
    <lineage>
        <taxon>Eukaryota</taxon>
        <taxon>Viridiplantae</taxon>
        <taxon>Streptophyta</taxon>
        <taxon>Embryophyta</taxon>
        <taxon>Tracheophyta</taxon>
        <taxon>Spermatophyta</taxon>
        <taxon>Magnoliopsida</taxon>
        <taxon>Liliopsida</taxon>
        <taxon>Zingiberales</taxon>
        <taxon>Musaceae</taxon>
        <taxon>Ensete</taxon>
    </lineage>
</organism>
<dbReference type="AlphaFoldDB" id="A0A426YQ58"/>
<dbReference type="Proteomes" id="UP000287651">
    <property type="component" value="Unassembled WGS sequence"/>
</dbReference>